<name>A0A6B1XQ40_ENTFL</name>
<feature type="transmembrane region" description="Helical" evidence="2">
    <location>
        <begin position="55"/>
        <end position="72"/>
    </location>
</feature>
<dbReference type="GO" id="GO:0080120">
    <property type="term" value="P:CAAX-box protein maturation"/>
    <property type="evidence" value="ECO:0007669"/>
    <property type="project" value="UniProtKB-ARBA"/>
</dbReference>
<dbReference type="GO" id="GO:0006508">
    <property type="term" value="P:proteolysis"/>
    <property type="evidence" value="ECO:0007669"/>
    <property type="project" value="UniProtKB-KW"/>
</dbReference>
<gene>
    <name evidence="4" type="ORF">EGW16_16330</name>
    <name evidence="5" type="ORF">EU507_16485</name>
</gene>
<dbReference type="GO" id="GO:0008237">
    <property type="term" value="F:metallopeptidase activity"/>
    <property type="evidence" value="ECO:0007669"/>
    <property type="project" value="UniProtKB-KW"/>
</dbReference>
<keyword evidence="2" id="KW-0812">Transmembrane</keyword>
<evidence type="ECO:0000256" key="2">
    <source>
        <dbReference type="SAM" id="Phobius"/>
    </source>
</evidence>
<comment type="similarity">
    <text evidence="1">Belongs to the UPF0177 family.</text>
</comment>
<protein>
    <submittedName>
        <fullName evidence="5">CPBP family intramembrane metalloprotease</fullName>
    </submittedName>
</protein>
<comment type="caution">
    <text evidence="5">The sequence shown here is derived from an EMBL/GenBank/DDBJ whole genome shotgun (WGS) entry which is preliminary data.</text>
</comment>
<dbReference type="InterPro" id="IPR003675">
    <property type="entry name" value="Rce1/LyrA-like_dom"/>
</dbReference>
<evidence type="ECO:0000313" key="6">
    <source>
        <dbReference type="Proteomes" id="UP000281488"/>
    </source>
</evidence>
<reference evidence="5 7" key="2">
    <citation type="submission" date="2019-02" db="EMBL/GenBank/DDBJ databases">
        <title>From farm to fork: dissemination of Tn554::fexA-optrA in linezolid-resistant Enterococcus faecalis clones from chicken feces and meat in Tunisia.</title>
        <authorList>
            <person name="Tedim A.P."/>
            <person name="Elghaieb H."/>
            <person name="Abbassi M.S."/>
            <person name="Novais C."/>
            <person name="Hassen A."/>
            <person name="Peixe L."/>
            <person name="Freitas A.R."/>
        </authorList>
    </citation>
    <scope>NUCLEOTIDE SEQUENCE [LARGE SCALE GENOMIC DNA]</scope>
    <source>
        <strain evidence="5 7">728T</strain>
    </source>
</reference>
<feature type="transmembrane region" description="Helical" evidence="2">
    <location>
        <begin position="84"/>
        <end position="104"/>
    </location>
</feature>
<dbReference type="GO" id="GO:0004175">
    <property type="term" value="F:endopeptidase activity"/>
    <property type="evidence" value="ECO:0007669"/>
    <property type="project" value="UniProtKB-ARBA"/>
</dbReference>
<feature type="domain" description="CAAX prenyl protease 2/Lysostaphin resistance protein A-like" evidence="3">
    <location>
        <begin position="119"/>
        <end position="221"/>
    </location>
</feature>
<evidence type="ECO:0000259" key="3">
    <source>
        <dbReference type="Pfam" id="PF02517"/>
    </source>
</evidence>
<dbReference type="AlphaFoldDB" id="A0A6B1XQ40"/>
<dbReference type="Proteomes" id="UP000281488">
    <property type="component" value="Unassembled WGS sequence"/>
</dbReference>
<evidence type="ECO:0000313" key="5">
    <source>
        <dbReference type="EMBL" id="RYU28751.1"/>
    </source>
</evidence>
<dbReference type="RefSeq" id="WP_010709168.1">
    <property type="nucleotide sequence ID" value="NZ_CABHBJ010000011.1"/>
</dbReference>
<evidence type="ECO:0000256" key="1">
    <source>
        <dbReference type="ARBA" id="ARBA00009067"/>
    </source>
</evidence>
<dbReference type="Proteomes" id="UP000292223">
    <property type="component" value="Unassembled WGS sequence"/>
</dbReference>
<keyword evidence="2" id="KW-0472">Membrane</keyword>
<dbReference type="EMBL" id="SEWT01000021">
    <property type="protein sequence ID" value="RYU28751.1"/>
    <property type="molecule type" value="Genomic_DNA"/>
</dbReference>
<organism evidence="5 7">
    <name type="scientific">Enterococcus faecalis</name>
    <name type="common">Streptococcus faecalis</name>
    <dbReference type="NCBI Taxonomy" id="1351"/>
    <lineage>
        <taxon>Bacteria</taxon>
        <taxon>Bacillati</taxon>
        <taxon>Bacillota</taxon>
        <taxon>Bacilli</taxon>
        <taxon>Lactobacillales</taxon>
        <taxon>Enterococcaceae</taxon>
        <taxon>Enterococcus</taxon>
    </lineage>
</organism>
<keyword evidence="5" id="KW-0482">Metalloprotease</keyword>
<dbReference type="EMBL" id="RKMZ01000018">
    <property type="protein sequence ID" value="ROX29011.1"/>
    <property type="molecule type" value="Genomic_DNA"/>
</dbReference>
<keyword evidence="2" id="KW-1133">Transmembrane helix</keyword>
<dbReference type="Pfam" id="PF02517">
    <property type="entry name" value="Rce1-like"/>
    <property type="match status" value="1"/>
</dbReference>
<accession>A0A6B1XQ40</accession>
<feature type="transmembrane region" description="Helical" evidence="2">
    <location>
        <begin position="186"/>
        <end position="202"/>
    </location>
</feature>
<keyword evidence="5" id="KW-0378">Hydrolase</keyword>
<feature type="transmembrane region" description="Helical" evidence="2">
    <location>
        <begin position="156"/>
        <end position="174"/>
    </location>
</feature>
<evidence type="ECO:0000313" key="4">
    <source>
        <dbReference type="EMBL" id="ROX29011.1"/>
    </source>
</evidence>
<sequence>MQIFLQRYDNKEMKKSIFFKIIMVVVIYVVFLISNIGIEYIPIEDPSILKSVLQFGFNCILAWISYLLVRTFKLTNDRLLTSKITNIWLAILGIILVLFLLIVINIPKNTEDIFSGGLNLLVNSFFVAIAAAVFEEFLVRLLAFSSFLEIFKKNKYSLVFASIASSFLFGVLHISNLTTQSFEATMQQIFYATVLGLCFSVIRIRFNGLKYVIFLHFLIDFQPTIIDKGTAASSWEQIFLVFIPIAIVSIICLIQLNKDNKNLNYLF</sequence>
<reference evidence="4 6" key="1">
    <citation type="submission" date="2018-10" db="EMBL/GenBank/DDBJ databases">
        <title>Genotypes and phenotypes of Enterococci isolated from broiler chickens.</title>
        <authorList>
            <person name="Muhammad A.R."/>
            <person name="Diarra M.S."/>
        </authorList>
    </citation>
    <scope>NUCLEOTIDE SEQUENCE [LARGE SCALE GENOMIC DNA]</scope>
    <source>
        <strain evidence="4 6">LIT2 A36'</strain>
    </source>
</reference>
<feature type="transmembrane region" description="Helical" evidence="2">
    <location>
        <begin position="124"/>
        <end position="144"/>
    </location>
</feature>
<keyword evidence="5" id="KW-0645">Protease</keyword>
<proteinExistence type="inferred from homology"/>
<feature type="transmembrane region" description="Helical" evidence="2">
    <location>
        <begin position="21"/>
        <end position="43"/>
    </location>
</feature>
<feature type="transmembrane region" description="Helical" evidence="2">
    <location>
        <begin position="238"/>
        <end position="256"/>
    </location>
</feature>
<evidence type="ECO:0000313" key="7">
    <source>
        <dbReference type="Proteomes" id="UP000292223"/>
    </source>
</evidence>